<protein>
    <recommendedName>
        <fullName evidence="3">THIF-type NAD/FAD binding fold domain-containing protein</fullName>
    </recommendedName>
</protein>
<evidence type="ECO:0008006" key="3">
    <source>
        <dbReference type="Google" id="ProtNLM"/>
    </source>
</evidence>
<comment type="caution">
    <text evidence="1">The sequence shown here is derived from an EMBL/GenBank/DDBJ whole genome shotgun (WGS) entry which is preliminary data.</text>
</comment>
<dbReference type="Proteomes" id="UP001501521">
    <property type="component" value="Unassembled WGS sequence"/>
</dbReference>
<accession>A0ABP9EWR1</accession>
<proteinExistence type="predicted"/>
<keyword evidence="2" id="KW-1185">Reference proteome</keyword>
<dbReference type="Gene3D" id="3.40.50.720">
    <property type="entry name" value="NAD(P)-binding Rossmann-like Domain"/>
    <property type="match status" value="1"/>
</dbReference>
<organism evidence="1 2">
    <name type="scientific">Tessaracoccus lubricantis</name>
    <dbReference type="NCBI Taxonomy" id="545543"/>
    <lineage>
        <taxon>Bacteria</taxon>
        <taxon>Bacillati</taxon>
        <taxon>Actinomycetota</taxon>
        <taxon>Actinomycetes</taxon>
        <taxon>Propionibacteriales</taxon>
        <taxon>Propionibacteriaceae</taxon>
        <taxon>Tessaracoccus</taxon>
    </lineage>
</organism>
<reference evidence="2" key="1">
    <citation type="journal article" date="2019" name="Int. J. Syst. Evol. Microbiol.">
        <title>The Global Catalogue of Microorganisms (GCM) 10K type strain sequencing project: providing services to taxonomists for standard genome sequencing and annotation.</title>
        <authorList>
            <consortium name="The Broad Institute Genomics Platform"/>
            <consortium name="The Broad Institute Genome Sequencing Center for Infectious Disease"/>
            <person name="Wu L."/>
            <person name="Ma J."/>
        </authorList>
    </citation>
    <scope>NUCLEOTIDE SEQUENCE [LARGE SCALE GENOMIC DNA]</scope>
    <source>
        <strain evidence="2">JCM 19125</strain>
    </source>
</reference>
<dbReference type="RefSeq" id="WP_345577447.1">
    <property type="nucleotide sequence ID" value="NZ_BAABLV010000003.1"/>
</dbReference>
<dbReference type="EMBL" id="BAABLV010000003">
    <property type="protein sequence ID" value="GAA4888715.1"/>
    <property type="molecule type" value="Genomic_DNA"/>
</dbReference>
<evidence type="ECO:0000313" key="2">
    <source>
        <dbReference type="Proteomes" id="UP001501521"/>
    </source>
</evidence>
<gene>
    <name evidence="1" type="ORF">GCM10025789_01260</name>
</gene>
<evidence type="ECO:0000313" key="1">
    <source>
        <dbReference type="EMBL" id="GAA4888715.1"/>
    </source>
</evidence>
<sequence>MNFSTQPLTVLGSPARTAPIAAGLQRAGMFARTVTPRDAHRSPGTTSSSALAVLTWAPGRHPVLESEIYGEEIGALHVWWDAKGAAVGPYVAPGFGPCPACLASRENQPAERGTGRHLTAWAASWAALQAMAVLQHGTTDLMGSTWTWNVEQPGLSLITWPWRTGCPTRGCQDS</sequence>
<name>A0ABP9EWR1_9ACTN</name>